<gene>
    <name evidence="1" type="ORF">LCER1_G002696</name>
</gene>
<evidence type="ECO:0000313" key="1">
    <source>
        <dbReference type="EMBL" id="TVY58347.1"/>
    </source>
</evidence>
<accession>A0A7D8YUS0</accession>
<proteinExistence type="predicted"/>
<comment type="caution">
    <text evidence="1">The sequence shown here is derived from an EMBL/GenBank/DDBJ whole genome shotgun (WGS) entry which is preliminary data.</text>
</comment>
<reference evidence="1 2" key="1">
    <citation type="submission" date="2018-05" db="EMBL/GenBank/DDBJ databases">
        <title>Whole genome sequencing for identification of molecular markers to develop diagnostic detection tools for the regulated plant pathogen Lachnellula willkommii.</title>
        <authorList>
            <person name="Giroux E."/>
            <person name="Bilodeau G."/>
        </authorList>
    </citation>
    <scope>NUCLEOTIDE SEQUENCE [LARGE SCALE GENOMIC DNA]</scope>
    <source>
        <strain evidence="1 2">CBS 625.97</strain>
    </source>
</reference>
<dbReference type="Proteomes" id="UP000481288">
    <property type="component" value="Unassembled WGS sequence"/>
</dbReference>
<name>A0A7D8YUS0_9HELO</name>
<sequence>MILKPLYSIAELDKRFRIVGMQTDNTLILVDIAFAKLEDNKLKKAKLRAKPKEKLMLIMPLIFNSCILS</sequence>
<organism evidence="1 2">
    <name type="scientific">Lachnellula cervina</name>
    <dbReference type="NCBI Taxonomy" id="1316786"/>
    <lineage>
        <taxon>Eukaryota</taxon>
        <taxon>Fungi</taxon>
        <taxon>Dikarya</taxon>
        <taxon>Ascomycota</taxon>
        <taxon>Pezizomycotina</taxon>
        <taxon>Leotiomycetes</taxon>
        <taxon>Helotiales</taxon>
        <taxon>Lachnaceae</taxon>
        <taxon>Lachnellula</taxon>
    </lineage>
</organism>
<evidence type="ECO:0000313" key="2">
    <source>
        <dbReference type="Proteomes" id="UP000481288"/>
    </source>
</evidence>
<dbReference type="EMBL" id="QGMG01000045">
    <property type="protein sequence ID" value="TVY58347.1"/>
    <property type="molecule type" value="Genomic_DNA"/>
</dbReference>
<protein>
    <submittedName>
        <fullName evidence="1">Uncharacterized protein</fullName>
    </submittedName>
</protein>
<dbReference type="OrthoDB" id="3562262at2759"/>
<dbReference type="AlphaFoldDB" id="A0A7D8YUS0"/>
<keyword evidence="2" id="KW-1185">Reference proteome</keyword>